<dbReference type="EMBL" id="KV018528">
    <property type="protein sequence ID" value="KZV16862.1"/>
    <property type="molecule type" value="Genomic_DNA"/>
</dbReference>
<keyword evidence="3" id="KW-1185">Reference proteome</keyword>
<dbReference type="AlphaFoldDB" id="A0A2Z7AD59"/>
<gene>
    <name evidence="2" type="ORF">F511_37470</name>
</gene>
<feature type="region of interest" description="Disordered" evidence="1">
    <location>
        <begin position="1"/>
        <end position="80"/>
    </location>
</feature>
<feature type="compositionally biased region" description="Polar residues" evidence="1">
    <location>
        <begin position="70"/>
        <end position="80"/>
    </location>
</feature>
<evidence type="ECO:0000256" key="1">
    <source>
        <dbReference type="SAM" id="MobiDB-lite"/>
    </source>
</evidence>
<organism evidence="2 3">
    <name type="scientific">Dorcoceras hygrometricum</name>
    <dbReference type="NCBI Taxonomy" id="472368"/>
    <lineage>
        <taxon>Eukaryota</taxon>
        <taxon>Viridiplantae</taxon>
        <taxon>Streptophyta</taxon>
        <taxon>Embryophyta</taxon>
        <taxon>Tracheophyta</taxon>
        <taxon>Spermatophyta</taxon>
        <taxon>Magnoliopsida</taxon>
        <taxon>eudicotyledons</taxon>
        <taxon>Gunneridae</taxon>
        <taxon>Pentapetalae</taxon>
        <taxon>asterids</taxon>
        <taxon>lamiids</taxon>
        <taxon>Lamiales</taxon>
        <taxon>Gesneriaceae</taxon>
        <taxon>Didymocarpoideae</taxon>
        <taxon>Trichosporeae</taxon>
        <taxon>Loxocarpinae</taxon>
        <taxon>Dorcoceras</taxon>
    </lineage>
</organism>
<evidence type="ECO:0000313" key="2">
    <source>
        <dbReference type="EMBL" id="KZV16862.1"/>
    </source>
</evidence>
<reference evidence="2 3" key="1">
    <citation type="journal article" date="2015" name="Proc. Natl. Acad. Sci. U.S.A.">
        <title>The resurrection genome of Boea hygrometrica: A blueprint for survival of dehydration.</title>
        <authorList>
            <person name="Xiao L."/>
            <person name="Yang G."/>
            <person name="Zhang L."/>
            <person name="Yang X."/>
            <person name="Zhao S."/>
            <person name="Ji Z."/>
            <person name="Zhou Q."/>
            <person name="Hu M."/>
            <person name="Wang Y."/>
            <person name="Chen M."/>
            <person name="Xu Y."/>
            <person name="Jin H."/>
            <person name="Xiao X."/>
            <person name="Hu G."/>
            <person name="Bao F."/>
            <person name="Hu Y."/>
            <person name="Wan P."/>
            <person name="Li L."/>
            <person name="Deng X."/>
            <person name="Kuang T."/>
            <person name="Xiang C."/>
            <person name="Zhu J.K."/>
            <person name="Oliver M.J."/>
            <person name="He Y."/>
        </authorList>
    </citation>
    <scope>NUCLEOTIDE SEQUENCE [LARGE SCALE GENOMIC DNA]</scope>
    <source>
        <strain evidence="3">cv. XS01</strain>
    </source>
</reference>
<feature type="compositionally biased region" description="Basic and acidic residues" evidence="1">
    <location>
        <begin position="13"/>
        <end position="26"/>
    </location>
</feature>
<dbReference type="Proteomes" id="UP000250235">
    <property type="component" value="Unassembled WGS sequence"/>
</dbReference>
<feature type="region of interest" description="Disordered" evidence="1">
    <location>
        <begin position="142"/>
        <end position="166"/>
    </location>
</feature>
<protein>
    <submittedName>
        <fullName evidence="2">Uncharacterized protein</fullName>
    </submittedName>
</protein>
<accession>A0A2Z7AD59</accession>
<evidence type="ECO:0000313" key="3">
    <source>
        <dbReference type="Proteomes" id="UP000250235"/>
    </source>
</evidence>
<proteinExistence type="predicted"/>
<sequence length="166" mass="17992">MSPETRWSIDGASPERRPAGDRHHENSCGARARARRTGAHIIAQPAATSRPRRTRTRDHRPASIAHRVAQGSTHRPTCATSAQPICARRWPSIGHDARRARMQSCCSRAASARPRAVHRAAGARWRRARSATISDGRALEARASVREEGAVASGGGRPRSKASNFG</sequence>
<name>A0A2Z7AD59_9LAMI</name>